<dbReference type="RefSeq" id="XP_033352711.1">
    <property type="nucleotide sequence ID" value="XM_033496820.1"/>
</dbReference>
<dbReference type="AlphaFoldDB" id="A0A6J3KKA2"/>
<reference evidence="3 4" key="1">
    <citation type="submission" date="2025-04" db="UniProtKB">
        <authorList>
            <consortium name="RefSeq"/>
        </authorList>
    </citation>
    <scope>IDENTIFICATION</scope>
    <source>
        <tissue evidence="3 4">Muscle</tissue>
    </source>
</reference>
<protein>
    <submittedName>
        <fullName evidence="3 4">UPF0489 protein C5orf22 homolog</fullName>
    </submittedName>
</protein>
<evidence type="ECO:0000313" key="2">
    <source>
        <dbReference type="Proteomes" id="UP000504631"/>
    </source>
</evidence>
<dbReference type="CTD" id="40083"/>
<evidence type="ECO:0000313" key="4">
    <source>
        <dbReference type="RefSeq" id="XP_033352712.1"/>
    </source>
</evidence>
<organism evidence="2 3">
    <name type="scientific">Bombus vosnesenskii</name>
    <dbReference type="NCBI Taxonomy" id="207650"/>
    <lineage>
        <taxon>Eukaryota</taxon>
        <taxon>Metazoa</taxon>
        <taxon>Ecdysozoa</taxon>
        <taxon>Arthropoda</taxon>
        <taxon>Hexapoda</taxon>
        <taxon>Insecta</taxon>
        <taxon>Pterygota</taxon>
        <taxon>Neoptera</taxon>
        <taxon>Endopterygota</taxon>
        <taxon>Hymenoptera</taxon>
        <taxon>Apocrita</taxon>
        <taxon>Aculeata</taxon>
        <taxon>Apoidea</taxon>
        <taxon>Anthophila</taxon>
        <taxon>Apidae</taxon>
        <taxon>Bombus</taxon>
        <taxon>Pyrobombus</taxon>
    </lineage>
</organism>
<sequence>MSFSRKYFKRIPIYAVESHNEVLPFIYRCLGSKHLPFEGNAFVHLDSHPDMLIPKTMLANTVWDKNQLFSEISIENWMLPAAYAGHFKHLIWVKPPWANQMVDGVTTFFIGKHKDNGSIRLTCPEPYFVSEGLYAALEELENTREITLHVMTIGSFIEDPAKKDDFTAISSALRQYLPERNTPYILDIDLDFFSTKNPFKSLHDRINLYEKLAPLYAFNRPNSTDPEILKETTAARNEQLTELENLFDYLDEHRSLQGYEGEKSARYEAVELIYRELTSVYKQSEIDWKIIHNAGCTRDDTDLPDHVTAPNDLNRLISVTFRSFLTALPTPPTIVTIARSSEDEYCPSEDVDQIQMAVLEELRECLGDIDIQLAYQEEEQSF</sequence>
<accession>A0A6J3KKA2</accession>
<dbReference type="InterPro" id="IPR024131">
    <property type="entry name" value="UPF0489"/>
</dbReference>
<gene>
    <name evidence="3 4" type="primary">LOC117235097</name>
</gene>
<dbReference type="PANTHER" id="PTHR13225:SF3">
    <property type="entry name" value="UPF0489 PROTEIN C5ORF22"/>
    <property type="match status" value="1"/>
</dbReference>
<evidence type="ECO:0000313" key="3">
    <source>
        <dbReference type="RefSeq" id="XP_033352711.1"/>
    </source>
</evidence>
<dbReference type="KEGG" id="bvk:117235097"/>
<proteinExistence type="inferred from homology"/>
<evidence type="ECO:0000256" key="1">
    <source>
        <dbReference type="ARBA" id="ARBA00007099"/>
    </source>
</evidence>
<dbReference type="Pfam" id="PF12640">
    <property type="entry name" value="UPF0489"/>
    <property type="match status" value="1"/>
</dbReference>
<dbReference type="Proteomes" id="UP000504631">
    <property type="component" value="Unplaced"/>
</dbReference>
<dbReference type="GeneID" id="117235097"/>
<comment type="similarity">
    <text evidence="1">Belongs to the UPF0489 family.</text>
</comment>
<name>A0A6J3KKA2_9HYME</name>
<dbReference type="PANTHER" id="PTHR13225">
    <property type="entry name" value="MISEXPRESSION SUPPRESSOR OF RAS 6"/>
    <property type="match status" value="1"/>
</dbReference>
<keyword evidence="2" id="KW-1185">Reference proteome</keyword>
<dbReference type="RefSeq" id="XP_033352712.1">
    <property type="nucleotide sequence ID" value="XM_033496821.1"/>
</dbReference>